<dbReference type="AlphaFoldDB" id="A0A7X9TBP3"/>
<keyword evidence="7" id="KW-0029">Amino-acid transport</keyword>
<evidence type="ECO:0000256" key="6">
    <source>
        <dbReference type="ARBA" id="ARBA00022840"/>
    </source>
</evidence>
<feature type="domain" description="ABC transporter" evidence="9">
    <location>
        <begin position="17"/>
        <end position="261"/>
    </location>
</feature>
<dbReference type="PANTHER" id="PTHR43166:SF9">
    <property type="entry name" value="GLUTAMATE_ASPARTATE IMPORT ATP-BINDING PROTEIN GLTL"/>
    <property type="match status" value="1"/>
</dbReference>
<sequence length="266" mass="29369">MPRPDISLTSALGLPAVYVKDARKSFGDKVVLRDVSLQIGHGEVVSLIGPSGAGKSTMLRCLALLDTFDSGELAYGNVRVCANEPGSEKTTYDKAAMRQARMRFGIVFQNYNLFPHYTVLKNVMDAPIVVQKRDPKEVEEQARALLEQLDIADHADKVPDQLSGGQQQRVAIARALCMNPQVIFFDEATSALDPKLTQDMHRLIRRLATDGMAVGIVTHEMGFAREVSDRIAFLFDGQIVEEGTPDEVLVHPTDERTKKFLANAED</sequence>
<protein>
    <submittedName>
        <fullName evidence="10">Amino acid ABC transporter ATP-binding protein</fullName>
    </submittedName>
</protein>
<evidence type="ECO:0000256" key="8">
    <source>
        <dbReference type="ARBA" id="ARBA00023136"/>
    </source>
</evidence>
<dbReference type="PIRSF" id="PIRSF039085">
    <property type="entry name" value="ABC_ATPase_HisP"/>
    <property type="match status" value="1"/>
</dbReference>
<proteinExistence type="inferred from homology"/>
<dbReference type="InterPro" id="IPR027417">
    <property type="entry name" value="P-loop_NTPase"/>
</dbReference>
<keyword evidence="8" id="KW-0472">Membrane</keyword>
<dbReference type="InterPro" id="IPR017871">
    <property type="entry name" value="ABC_transporter-like_CS"/>
</dbReference>
<name>A0A7X9TBP3_9ACTN</name>
<keyword evidence="5" id="KW-0547">Nucleotide-binding</keyword>
<evidence type="ECO:0000256" key="4">
    <source>
        <dbReference type="ARBA" id="ARBA00022475"/>
    </source>
</evidence>
<dbReference type="PANTHER" id="PTHR43166">
    <property type="entry name" value="AMINO ACID IMPORT ATP-BINDING PROTEIN"/>
    <property type="match status" value="1"/>
</dbReference>
<evidence type="ECO:0000313" key="10">
    <source>
        <dbReference type="EMBL" id="NMF26508.1"/>
    </source>
</evidence>
<evidence type="ECO:0000256" key="2">
    <source>
        <dbReference type="ARBA" id="ARBA00005417"/>
    </source>
</evidence>
<dbReference type="GO" id="GO:0016887">
    <property type="term" value="F:ATP hydrolysis activity"/>
    <property type="evidence" value="ECO:0007669"/>
    <property type="project" value="InterPro"/>
</dbReference>
<dbReference type="InterPro" id="IPR050086">
    <property type="entry name" value="MetN_ABC_transporter-like"/>
</dbReference>
<dbReference type="PROSITE" id="PS50893">
    <property type="entry name" value="ABC_TRANSPORTER_2"/>
    <property type="match status" value="1"/>
</dbReference>
<accession>A0A7X9TBP3</accession>
<dbReference type="Pfam" id="PF00005">
    <property type="entry name" value="ABC_tran"/>
    <property type="match status" value="1"/>
</dbReference>
<comment type="similarity">
    <text evidence="2">Belongs to the ABC transporter superfamily.</text>
</comment>
<evidence type="ECO:0000256" key="1">
    <source>
        <dbReference type="ARBA" id="ARBA00004202"/>
    </source>
</evidence>
<dbReference type="GO" id="GO:0005524">
    <property type="term" value="F:ATP binding"/>
    <property type="evidence" value="ECO:0007669"/>
    <property type="project" value="UniProtKB-KW"/>
</dbReference>
<gene>
    <name evidence="10" type="ORF">HF885_08720</name>
</gene>
<dbReference type="GO" id="GO:0015424">
    <property type="term" value="F:ABC-type amino acid transporter activity"/>
    <property type="evidence" value="ECO:0007669"/>
    <property type="project" value="InterPro"/>
</dbReference>
<reference evidence="10 11" key="1">
    <citation type="submission" date="2020-04" db="EMBL/GenBank/DDBJ databases">
        <authorList>
            <person name="Hitch T.C.A."/>
            <person name="Wylensek D."/>
            <person name="Clavel T."/>
        </authorList>
    </citation>
    <scope>NUCLEOTIDE SEQUENCE [LARGE SCALE GENOMIC DNA]</scope>
    <source>
        <strain evidence="10 11">105184</strain>
    </source>
</reference>
<dbReference type="EMBL" id="JABAGR010000008">
    <property type="protein sequence ID" value="NMF26508.1"/>
    <property type="molecule type" value="Genomic_DNA"/>
</dbReference>
<dbReference type="SUPFAM" id="SSF52540">
    <property type="entry name" value="P-loop containing nucleoside triphosphate hydrolases"/>
    <property type="match status" value="1"/>
</dbReference>
<keyword evidence="4" id="KW-1003">Cell membrane</keyword>
<dbReference type="SMART" id="SM00382">
    <property type="entry name" value="AAA"/>
    <property type="match status" value="1"/>
</dbReference>
<evidence type="ECO:0000256" key="5">
    <source>
        <dbReference type="ARBA" id="ARBA00022741"/>
    </source>
</evidence>
<comment type="caution">
    <text evidence="10">The sequence shown here is derived from an EMBL/GenBank/DDBJ whole genome shotgun (WGS) entry which is preliminary data.</text>
</comment>
<dbReference type="Gene3D" id="3.40.50.300">
    <property type="entry name" value="P-loop containing nucleotide triphosphate hydrolases"/>
    <property type="match status" value="1"/>
</dbReference>
<keyword evidence="6 10" id="KW-0067">ATP-binding</keyword>
<dbReference type="Proteomes" id="UP000565613">
    <property type="component" value="Unassembled WGS sequence"/>
</dbReference>
<evidence type="ECO:0000256" key="3">
    <source>
        <dbReference type="ARBA" id="ARBA00022448"/>
    </source>
</evidence>
<keyword evidence="3" id="KW-0813">Transport</keyword>
<comment type="subcellular location">
    <subcellularLocation>
        <location evidence="1">Cell membrane</location>
        <topology evidence="1">Peripheral membrane protein</topology>
    </subcellularLocation>
</comment>
<dbReference type="GO" id="GO:0005886">
    <property type="term" value="C:plasma membrane"/>
    <property type="evidence" value="ECO:0007669"/>
    <property type="project" value="UniProtKB-SubCell"/>
</dbReference>
<dbReference type="InterPro" id="IPR003439">
    <property type="entry name" value="ABC_transporter-like_ATP-bd"/>
</dbReference>
<evidence type="ECO:0000259" key="9">
    <source>
        <dbReference type="PROSITE" id="PS50893"/>
    </source>
</evidence>
<evidence type="ECO:0000313" key="11">
    <source>
        <dbReference type="Proteomes" id="UP000565613"/>
    </source>
</evidence>
<dbReference type="InterPro" id="IPR030679">
    <property type="entry name" value="ABC_ATPase_HisP-typ"/>
</dbReference>
<organism evidence="10 11">
    <name type="scientific">Parafannyhessea umbonata</name>
    <dbReference type="NCBI Taxonomy" id="604330"/>
    <lineage>
        <taxon>Bacteria</taxon>
        <taxon>Bacillati</taxon>
        <taxon>Actinomycetota</taxon>
        <taxon>Coriobacteriia</taxon>
        <taxon>Coriobacteriales</taxon>
        <taxon>Atopobiaceae</taxon>
        <taxon>Parafannyhessea</taxon>
    </lineage>
</organism>
<dbReference type="PROSITE" id="PS00211">
    <property type="entry name" value="ABC_TRANSPORTER_1"/>
    <property type="match status" value="1"/>
</dbReference>
<dbReference type="InterPro" id="IPR003593">
    <property type="entry name" value="AAA+_ATPase"/>
</dbReference>
<evidence type="ECO:0000256" key="7">
    <source>
        <dbReference type="ARBA" id="ARBA00022970"/>
    </source>
</evidence>